<feature type="region of interest" description="Disordered" evidence="1">
    <location>
        <begin position="92"/>
        <end position="128"/>
    </location>
</feature>
<accession>A0A4R4D6G9</accession>
<dbReference type="Proteomes" id="UP000295023">
    <property type="component" value="Unassembled WGS sequence"/>
</dbReference>
<name>A0A4R4D6G9_9PROT</name>
<dbReference type="EMBL" id="SKBM01000025">
    <property type="protein sequence ID" value="TCZ55782.1"/>
    <property type="molecule type" value="Genomic_DNA"/>
</dbReference>
<gene>
    <name evidence="2" type="ORF">EXY23_20855</name>
</gene>
<evidence type="ECO:0000313" key="3">
    <source>
        <dbReference type="Proteomes" id="UP000295023"/>
    </source>
</evidence>
<feature type="compositionally biased region" description="Low complexity" evidence="1">
    <location>
        <begin position="101"/>
        <end position="124"/>
    </location>
</feature>
<sequence>MLPPMGRQRRDEELSRIAEVVRQGGGRSPLYRWLHNRHDAFAELLAEVRPEWRALAAEFAAMGLSGGDGRAVSPEAARHTWWRVRRDVAKAQAKRRPAVPPVVTTVHRPPGPASGLLPAASSPPDTGDAMARLRAEMAQRSGRG</sequence>
<organism evidence="2 3">
    <name type="scientific">Roseicella aquatilis</name>
    <dbReference type="NCBI Taxonomy" id="2527868"/>
    <lineage>
        <taxon>Bacteria</taxon>
        <taxon>Pseudomonadati</taxon>
        <taxon>Pseudomonadota</taxon>
        <taxon>Alphaproteobacteria</taxon>
        <taxon>Acetobacterales</taxon>
        <taxon>Roseomonadaceae</taxon>
        <taxon>Roseicella</taxon>
    </lineage>
</organism>
<proteinExistence type="predicted"/>
<reference evidence="2 3" key="1">
    <citation type="submission" date="2019-03" db="EMBL/GenBank/DDBJ databases">
        <title>Paracraurococcus aquatilis NE82 genome sequence.</title>
        <authorList>
            <person name="Zhao Y."/>
            <person name="Du Z."/>
        </authorList>
    </citation>
    <scope>NUCLEOTIDE SEQUENCE [LARGE SCALE GENOMIC DNA]</scope>
    <source>
        <strain evidence="2 3">NE82</strain>
    </source>
</reference>
<evidence type="ECO:0000313" key="2">
    <source>
        <dbReference type="EMBL" id="TCZ55782.1"/>
    </source>
</evidence>
<evidence type="ECO:0000256" key="1">
    <source>
        <dbReference type="SAM" id="MobiDB-lite"/>
    </source>
</evidence>
<dbReference type="AlphaFoldDB" id="A0A4R4D6G9"/>
<keyword evidence="3" id="KW-1185">Reference proteome</keyword>
<protein>
    <submittedName>
        <fullName evidence="2">Uncharacterized protein</fullName>
    </submittedName>
</protein>
<comment type="caution">
    <text evidence="2">The sequence shown here is derived from an EMBL/GenBank/DDBJ whole genome shotgun (WGS) entry which is preliminary data.</text>
</comment>